<comment type="caution">
    <text evidence="1">The sequence shown here is derived from an EMBL/GenBank/DDBJ whole genome shotgun (WGS) entry which is preliminary data.</text>
</comment>
<reference evidence="1 2" key="1">
    <citation type="submission" date="2018-02" db="EMBL/GenBank/DDBJ databases">
        <title>Subsurface microbial communities from deep shales in Ohio and West Virginia, USA.</title>
        <authorList>
            <person name="Wrighton K."/>
        </authorList>
    </citation>
    <scope>NUCLEOTIDE SEQUENCE [LARGE SCALE GENOMIC DNA]</scope>
    <source>
        <strain evidence="1 2">OWC-DMM</strain>
    </source>
</reference>
<name>A0A2S6H4U8_9GAMM</name>
<dbReference type="EMBL" id="PTIZ01000018">
    <property type="protein sequence ID" value="PPK72515.1"/>
    <property type="molecule type" value="Genomic_DNA"/>
</dbReference>
<evidence type="ECO:0000313" key="1">
    <source>
        <dbReference type="EMBL" id="PPK72515.1"/>
    </source>
</evidence>
<dbReference type="Proteomes" id="UP000240010">
    <property type="component" value="Unassembled WGS sequence"/>
</dbReference>
<dbReference type="AlphaFoldDB" id="A0A2S6H4U8"/>
<protein>
    <submittedName>
        <fullName evidence="1">Uncharacterized protein</fullName>
    </submittedName>
</protein>
<evidence type="ECO:0000313" key="2">
    <source>
        <dbReference type="Proteomes" id="UP000240010"/>
    </source>
</evidence>
<organism evidence="1 2">
    <name type="scientific">Methylobacter tundripaludum</name>
    <dbReference type="NCBI Taxonomy" id="173365"/>
    <lineage>
        <taxon>Bacteria</taxon>
        <taxon>Pseudomonadati</taxon>
        <taxon>Pseudomonadota</taxon>
        <taxon>Gammaproteobacteria</taxon>
        <taxon>Methylococcales</taxon>
        <taxon>Methylococcaceae</taxon>
        <taxon>Methylobacter</taxon>
    </lineage>
</organism>
<sequence>MGKIIANRDGPVLGIDSSEAMYEKLKHESSRLQQGWHPYDAFNFLVTAWHLFEDWPKSDDPKALCRMKRHRPRLPSPMNLVLDVVRDLVNGSKHFHLDPGAAAKRRVGEVHTGDEVGFYEYFFHENLPAVTVEDHWYFSIRVLNNLMMRYYEWTFDDSTPVKDFPCDLLEAILYCDITNRRGGPSPAVWLLGIESAYGRETQ</sequence>
<dbReference type="RefSeq" id="WP_104430443.1">
    <property type="nucleotide sequence ID" value="NZ_PTIZ01000018.1"/>
</dbReference>
<accession>A0A2S6H4U8</accession>
<gene>
    <name evidence="1" type="ORF">B0F87_11835</name>
</gene>
<proteinExistence type="predicted"/>